<keyword evidence="8" id="KW-0807">Transducer</keyword>
<keyword evidence="2" id="KW-1003">Cell membrane</keyword>
<dbReference type="PROSITE" id="PS50262">
    <property type="entry name" value="G_PROTEIN_RECEP_F1_2"/>
    <property type="match status" value="1"/>
</dbReference>
<dbReference type="PRINTS" id="PR00237">
    <property type="entry name" value="GPCRRHODOPSN"/>
</dbReference>
<proteinExistence type="predicted"/>
<dbReference type="SUPFAM" id="SSF81321">
    <property type="entry name" value="Family A G protein-coupled receptor-like"/>
    <property type="match status" value="1"/>
</dbReference>
<evidence type="ECO:0000313" key="11">
    <source>
        <dbReference type="EMBL" id="CAH3029977.1"/>
    </source>
</evidence>
<dbReference type="EMBL" id="CALNXI010000604">
    <property type="protein sequence ID" value="CAH3029977.1"/>
    <property type="molecule type" value="Genomic_DNA"/>
</dbReference>
<feature type="transmembrane region" description="Helical" evidence="9">
    <location>
        <begin position="43"/>
        <end position="65"/>
    </location>
</feature>
<evidence type="ECO:0000259" key="10">
    <source>
        <dbReference type="PROSITE" id="PS50262"/>
    </source>
</evidence>
<reference evidence="11 12" key="1">
    <citation type="submission" date="2022-05" db="EMBL/GenBank/DDBJ databases">
        <authorList>
            <consortium name="Genoscope - CEA"/>
            <person name="William W."/>
        </authorList>
    </citation>
    <scope>NUCLEOTIDE SEQUENCE [LARGE SCALE GENOMIC DNA]</scope>
</reference>
<accession>A0ABN8MJR5</accession>
<feature type="domain" description="G-protein coupled receptors family 1 profile" evidence="10">
    <location>
        <begin position="22"/>
        <end position="287"/>
    </location>
</feature>
<comment type="subcellular location">
    <subcellularLocation>
        <location evidence="1">Cell membrane</location>
        <topology evidence="1">Multi-pass membrane protein</topology>
    </subcellularLocation>
</comment>
<dbReference type="InterPro" id="IPR017452">
    <property type="entry name" value="GPCR_Rhodpsn_7TM"/>
</dbReference>
<dbReference type="Gene3D" id="1.20.1070.10">
    <property type="entry name" value="Rhodopsin 7-helix transmembrane proteins"/>
    <property type="match status" value="1"/>
</dbReference>
<dbReference type="Proteomes" id="UP001159427">
    <property type="component" value="Unassembled WGS sequence"/>
</dbReference>
<feature type="transmembrane region" description="Helical" evidence="9">
    <location>
        <begin position="268"/>
        <end position="289"/>
    </location>
</feature>
<dbReference type="PANTHER" id="PTHR24228:SF59">
    <property type="entry name" value="NEUROPEPTIDE RECEPTOR 15"/>
    <property type="match status" value="1"/>
</dbReference>
<dbReference type="InterPro" id="IPR000276">
    <property type="entry name" value="GPCR_Rhodpsn"/>
</dbReference>
<name>A0ABN8MJR5_9CNID</name>
<evidence type="ECO:0000256" key="3">
    <source>
        <dbReference type="ARBA" id="ARBA00022692"/>
    </source>
</evidence>
<dbReference type="PANTHER" id="PTHR24228">
    <property type="entry name" value="B2 BRADYKININ RECEPTOR/ANGIOTENSIN II RECEPTOR"/>
    <property type="match status" value="1"/>
</dbReference>
<feature type="transmembrane region" description="Helical" evidence="9">
    <location>
        <begin position="168"/>
        <end position="194"/>
    </location>
</feature>
<comment type="caution">
    <text evidence="11">The sequence shown here is derived from an EMBL/GenBank/DDBJ whole genome shotgun (WGS) entry which is preliminary data.</text>
</comment>
<sequence>MDVFQVIQLCFSGSVILLGVSGNFLVLLAAYREKMLRKVPYIFVLNLSVCHLMVLLVPYLIFVIATGCGKWKFSSSLSSLCKCQAYLGYTLSTEIVTTMILISINRYVRVVKPVKYPFIFTQRSTSVMIATSWILSILGNILPLIGYGTFTLNNARDYMCALQVSSSVIQITVGGIFVFTAAVIVIFCYVRVFCAIKAHKQRVRFPEQRTITNMQSGFGIYPRESRGEDIQVAVTLFLFVVIFGICWSPTVVAVFINAITGQPTSHLAGIIRVNVLVLETVLDPIVYAIRNRNFRQVLKTACKKHTRHS</sequence>
<keyword evidence="5" id="KW-0297">G-protein coupled receptor</keyword>
<evidence type="ECO:0000256" key="6">
    <source>
        <dbReference type="ARBA" id="ARBA00023136"/>
    </source>
</evidence>
<gene>
    <name evidence="11" type="ORF">PEVE_00037186</name>
</gene>
<evidence type="ECO:0000256" key="9">
    <source>
        <dbReference type="SAM" id="Phobius"/>
    </source>
</evidence>
<protein>
    <recommendedName>
        <fullName evidence="10">G-protein coupled receptors family 1 profile domain-containing protein</fullName>
    </recommendedName>
</protein>
<dbReference type="CDD" id="cd00637">
    <property type="entry name" value="7tm_classA_rhodopsin-like"/>
    <property type="match status" value="1"/>
</dbReference>
<keyword evidence="4 9" id="KW-1133">Transmembrane helix</keyword>
<evidence type="ECO:0000313" key="12">
    <source>
        <dbReference type="Proteomes" id="UP001159427"/>
    </source>
</evidence>
<feature type="transmembrane region" description="Helical" evidence="9">
    <location>
        <begin position="6"/>
        <end position="31"/>
    </location>
</feature>
<keyword evidence="3 9" id="KW-0812">Transmembrane</keyword>
<feature type="transmembrane region" description="Helical" evidence="9">
    <location>
        <begin position="85"/>
        <end position="104"/>
    </location>
</feature>
<evidence type="ECO:0000256" key="7">
    <source>
        <dbReference type="ARBA" id="ARBA00023170"/>
    </source>
</evidence>
<keyword evidence="7" id="KW-0675">Receptor</keyword>
<keyword evidence="12" id="KW-1185">Reference proteome</keyword>
<evidence type="ECO:0000256" key="1">
    <source>
        <dbReference type="ARBA" id="ARBA00004651"/>
    </source>
</evidence>
<keyword evidence="6 9" id="KW-0472">Membrane</keyword>
<evidence type="ECO:0000256" key="2">
    <source>
        <dbReference type="ARBA" id="ARBA00022475"/>
    </source>
</evidence>
<organism evidence="11 12">
    <name type="scientific">Porites evermanni</name>
    <dbReference type="NCBI Taxonomy" id="104178"/>
    <lineage>
        <taxon>Eukaryota</taxon>
        <taxon>Metazoa</taxon>
        <taxon>Cnidaria</taxon>
        <taxon>Anthozoa</taxon>
        <taxon>Hexacorallia</taxon>
        <taxon>Scleractinia</taxon>
        <taxon>Fungiina</taxon>
        <taxon>Poritidae</taxon>
        <taxon>Porites</taxon>
    </lineage>
</organism>
<evidence type="ECO:0000256" key="8">
    <source>
        <dbReference type="ARBA" id="ARBA00023224"/>
    </source>
</evidence>
<feature type="transmembrane region" description="Helical" evidence="9">
    <location>
        <begin position="232"/>
        <end position="256"/>
    </location>
</feature>
<evidence type="ECO:0000256" key="5">
    <source>
        <dbReference type="ARBA" id="ARBA00023040"/>
    </source>
</evidence>
<dbReference type="Pfam" id="PF00001">
    <property type="entry name" value="7tm_1"/>
    <property type="match status" value="1"/>
</dbReference>
<evidence type="ECO:0000256" key="4">
    <source>
        <dbReference type="ARBA" id="ARBA00022989"/>
    </source>
</evidence>
<feature type="transmembrane region" description="Helical" evidence="9">
    <location>
        <begin position="125"/>
        <end position="148"/>
    </location>
</feature>